<keyword evidence="4" id="KW-0566">Pantothenate biosynthesis</keyword>
<dbReference type="Gene3D" id="3.40.50.720">
    <property type="entry name" value="NAD(P)-binding Rossmann-like Domain"/>
    <property type="match status" value="1"/>
</dbReference>
<dbReference type="InterPro" id="IPR013332">
    <property type="entry name" value="KPR_N"/>
</dbReference>
<dbReference type="Pfam" id="PF02558">
    <property type="entry name" value="ApbA"/>
    <property type="match status" value="1"/>
</dbReference>
<dbReference type="SUPFAM" id="SSF51735">
    <property type="entry name" value="NAD(P)-binding Rossmann-fold domains"/>
    <property type="match status" value="1"/>
</dbReference>
<feature type="domain" description="Ketopantoate reductase N-terminal" evidence="5">
    <location>
        <begin position="4"/>
        <end position="150"/>
    </location>
</feature>
<evidence type="ECO:0000313" key="8">
    <source>
        <dbReference type="Proteomes" id="UP001285636"/>
    </source>
</evidence>
<dbReference type="InterPro" id="IPR013752">
    <property type="entry name" value="KPA_reductase"/>
</dbReference>
<reference evidence="7" key="1">
    <citation type="submission" date="2023-10" db="EMBL/GenBank/DDBJ databases">
        <title>Screening of Alkalihalophilus pseudofirmusBZ-TG-HK211 and Its Alleviation of Salt Stress on Rapeseed Growth.</title>
        <authorList>
            <person name="Zhao B."/>
            <person name="Guo T."/>
        </authorList>
    </citation>
    <scope>NUCLEOTIDE SEQUENCE</scope>
    <source>
        <strain evidence="7">BZ-TG-HK211</strain>
    </source>
</reference>
<feature type="domain" description="Ketopantoate reductase C-terminal" evidence="6">
    <location>
        <begin position="176"/>
        <end position="300"/>
    </location>
</feature>
<dbReference type="FunFam" id="1.10.1040.10:FF:000017">
    <property type="entry name" value="2-dehydropantoate 2-reductase"/>
    <property type="match status" value="1"/>
</dbReference>
<dbReference type="GO" id="GO:0008677">
    <property type="term" value="F:2-dehydropantoate 2-reductase activity"/>
    <property type="evidence" value="ECO:0007669"/>
    <property type="project" value="UniProtKB-EC"/>
</dbReference>
<sequence>MKFLVVGAGAVGGYFGGRLLEKGEDVTFLVRYKRQEQLLDHGLMLESVNGNFKTQPKMVVEGEEGEFDVVLIGTKAYHLEQAVEAVKPFVHKNTVIIPMLNGISHVDMLKKAFSEEQVIGGLCFIESTVTEDGIIKQTSSAHHFTFGELNGEYTDRVKRIEDAFQGANAKVKVSDNILQEMWHKYLFITTMSGVTTLYGQPVGPIRELKEGSEIVKGLFNEIAAIMRAEGAPIADDIERVQYERFMEIEGTMKSSMQRDMEKHAAVEADHLQGYLLTKACRHQLETPILKNIYVNLKLYENDR</sequence>
<comment type="caution">
    <text evidence="7">The sequence shown here is derived from an EMBL/GenBank/DDBJ whole genome shotgun (WGS) entry which is preliminary data.</text>
</comment>
<evidence type="ECO:0000259" key="6">
    <source>
        <dbReference type="Pfam" id="PF08546"/>
    </source>
</evidence>
<dbReference type="Proteomes" id="UP001285636">
    <property type="component" value="Unassembled WGS sequence"/>
</dbReference>
<dbReference type="EC" id="1.1.1.169" evidence="4"/>
<organism evidence="7 8">
    <name type="scientific">Alkalihalophilus pseudofirmus</name>
    <name type="common">Bacillus pseudofirmus</name>
    <dbReference type="NCBI Taxonomy" id="79885"/>
    <lineage>
        <taxon>Bacteria</taxon>
        <taxon>Bacillati</taxon>
        <taxon>Bacillota</taxon>
        <taxon>Bacilli</taxon>
        <taxon>Bacillales</taxon>
        <taxon>Bacillaceae</taxon>
        <taxon>Alkalihalophilus</taxon>
    </lineage>
</organism>
<evidence type="ECO:0000256" key="2">
    <source>
        <dbReference type="ARBA" id="ARBA00022857"/>
    </source>
</evidence>
<dbReference type="SUPFAM" id="SSF48179">
    <property type="entry name" value="6-phosphogluconate dehydrogenase C-terminal domain-like"/>
    <property type="match status" value="1"/>
</dbReference>
<name>A0AAJ2NKM2_ALKPS</name>
<evidence type="ECO:0000313" key="7">
    <source>
        <dbReference type="EMBL" id="MDV2884436.1"/>
    </source>
</evidence>
<evidence type="ECO:0000256" key="1">
    <source>
        <dbReference type="ARBA" id="ARBA00007870"/>
    </source>
</evidence>
<dbReference type="InterPro" id="IPR008927">
    <property type="entry name" value="6-PGluconate_DH-like_C_sf"/>
</dbReference>
<dbReference type="GO" id="GO:0005737">
    <property type="term" value="C:cytoplasm"/>
    <property type="evidence" value="ECO:0007669"/>
    <property type="project" value="TreeGrafter"/>
</dbReference>
<evidence type="ECO:0000256" key="3">
    <source>
        <dbReference type="ARBA" id="ARBA00023002"/>
    </source>
</evidence>
<dbReference type="RefSeq" id="WP_323465959.1">
    <property type="nucleotide sequence ID" value="NZ_CP144224.1"/>
</dbReference>
<evidence type="ECO:0000256" key="4">
    <source>
        <dbReference type="RuleBase" id="RU362068"/>
    </source>
</evidence>
<dbReference type="PANTHER" id="PTHR21708:SF26">
    <property type="entry name" value="2-DEHYDROPANTOATE 2-REDUCTASE"/>
    <property type="match status" value="1"/>
</dbReference>
<dbReference type="GO" id="GO:0015940">
    <property type="term" value="P:pantothenate biosynthetic process"/>
    <property type="evidence" value="ECO:0007669"/>
    <property type="project" value="UniProtKB-KW"/>
</dbReference>
<dbReference type="Pfam" id="PF08546">
    <property type="entry name" value="ApbA_C"/>
    <property type="match status" value="1"/>
</dbReference>
<dbReference type="InterPro" id="IPR036291">
    <property type="entry name" value="NAD(P)-bd_dom_sf"/>
</dbReference>
<dbReference type="InterPro" id="IPR013328">
    <property type="entry name" value="6PGD_dom2"/>
</dbReference>
<keyword evidence="2 4" id="KW-0521">NADP</keyword>
<dbReference type="EMBL" id="JAWJAY010000001">
    <property type="protein sequence ID" value="MDV2884436.1"/>
    <property type="molecule type" value="Genomic_DNA"/>
</dbReference>
<dbReference type="AlphaFoldDB" id="A0AAJ2NKM2"/>
<proteinExistence type="inferred from homology"/>
<comment type="catalytic activity">
    <reaction evidence="4">
        <text>(R)-pantoate + NADP(+) = 2-dehydropantoate + NADPH + H(+)</text>
        <dbReference type="Rhea" id="RHEA:16233"/>
        <dbReference type="ChEBI" id="CHEBI:11561"/>
        <dbReference type="ChEBI" id="CHEBI:15378"/>
        <dbReference type="ChEBI" id="CHEBI:15980"/>
        <dbReference type="ChEBI" id="CHEBI:57783"/>
        <dbReference type="ChEBI" id="CHEBI:58349"/>
        <dbReference type="EC" id="1.1.1.169"/>
    </reaction>
</comment>
<dbReference type="NCBIfam" id="TIGR00745">
    <property type="entry name" value="apbA_panE"/>
    <property type="match status" value="1"/>
</dbReference>
<keyword evidence="3 4" id="KW-0560">Oxidoreductase</keyword>
<evidence type="ECO:0000259" key="5">
    <source>
        <dbReference type="Pfam" id="PF02558"/>
    </source>
</evidence>
<dbReference type="FunFam" id="3.40.50.720:FF:000307">
    <property type="entry name" value="2-dehydropantoate 2-reductase"/>
    <property type="match status" value="1"/>
</dbReference>
<comment type="pathway">
    <text evidence="4">Cofactor biosynthesis; (R)-pantothenate biosynthesis; (R)-pantoate from 3-methyl-2-oxobutanoate: step 2/2.</text>
</comment>
<protein>
    <recommendedName>
        <fullName evidence="4">2-dehydropantoate 2-reductase</fullName>
        <ecNumber evidence="4">1.1.1.169</ecNumber>
    </recommendedName>
    <alternativeName>
        <fullName evidence="4">Ketopantoate reductase</fullName>
    </alternativeName>
</protein>
<comment type="similarity">
    <text evidence="1 4">Belongs to the ketopantoate reductase family.</text>
</comment>
<dbReference type="PANTHER" id="PTHR21708">
    <property type="entry name" value="PROBABLE 2-DEHYDROPANTOATE 2-REDUCTASE"/>
    <property type="match status" value="1"/>
</dbReference>
<dbReference type="InterPro" id="IPR051402">
    <property type="entry name" value="KPR-Related"/>
</dbReference>
<accession>A0AAJ2NKM2</accession>
<dbReference type="Gene3D" id="1.10.1040.10">
    <property type="entry name" value="N-(1-d-carboxylethyl)-l-norvaline Dehydrogenase, domain 2"/>
    <property type="match status" value="1"/>
</dbReference>
<gene>
    <name evidence="7" type="ORF">RYX45_04535</name>
</gene>
<comment type="function">
    <text evidence="4">Catalyzes the NADPH-dependent reduction of ketopantoate into pantoic acid.</text>
</comment>
<dbReference type="InterPro" id="IPR003710">
    <property type="entry name" value="ApbA"/>
</dbReference>